<protein>
    <recommendedName>
        <fullName evidence="5">DUF2125 domain-containing protein</fullName>
    </recommendedName>
</protein>
<feature type="transmembrane region" description="Helical" evidence="2">
    <location>
        <begin position="16"/>
        <end position="38"/>
    </location>
</feature>
<dbReference type="AlphaFoldDB" id="A0A4R2GRK4"/>
<evidence type="ECO:0000256" key="1">
    <source>
        <dbReference type="SAM" id="MobiDB-lite"/>
    </source>
</evidence>
<evidence type="ECO:0000313" key="3">
    <source>
        <dbReference type="EMBL" id="TCO11803.1"/>
    </source>
</evidence>
<gene>
    <name evidence="3" type="ORF">EV666_11178</name>
</gene>
<keyword evidence="4" id="KW-1185">Reference proteome</keyword>
<dbReference type="RefSeq" id="WP_165910012.1">
    <property type="nucleotide sequence ID" value="NZ_JBHUNN010000002.1"/>
</dbReference>
<dbReference type="Proteomes" id="UP000294881">
    <property type="component" value="Unassembled WGS sequence"/>
</dbReference>
<evidence type="ECO:0000313" key="4">
    <source>
        <dbReference type="Proteomes" id="UP000294881"/>
    </source>
</evidence>
<organism evidence="3 4">
    <name type="scientific">Camelimonas lactis</name>
    <dbReference type="NCBI Taxonomy" id="659006"/>
    <lineage>
        <taxon>Bacteria</taxon>
        <taxon>Pseudomonadati</taxon>
        <taxon>Pseudomonadota</taxon>
        <taxon>Alphaproteobacteria</taxon>
        <taxon>Hyphomicrobiales</taxon>
        <taxon>Chelatococcaceae</taxon>
        <taxon>Camelimonas</taxon>
    </lineage>
</organism>
<reference evidence="3 4" key="1">
    <citation type="submission" date="2019-03" db="EMBL/GenBank/DDBJ databases">
        <title>Genomic Encyclopedia of Type Strains, Phase IV (KMG-IV): sequencing the most valuable type-strain genomes for metagenomic binning, comparative biology and taxonomic classification.</title>
        <authorList>
            <person name="Goeker M."/>
        </authorList>
    </citation>
    <scope>NUCLEOTIDE SEQUENCE [LARGE SCALE GENOMIC DNA]</scope>
    <source>
        <strain evidence="3 4">DSM 22958</strain>
    </source>
</reference>
<sequence>MSEQPVSPAPRRVARWALYLPYILLLVLAAGVSAFWFIARDRVDDAVDAWLTTEAGRGRQWTCPDRALSGFPLRFEISCTRPTFDGRLGDGRRVQGEMASFRAVAQIYDPNLVVLDFTGPVTVREEGRPETLRLGWEGFSLSVRRTANAFSRMSAYMKKPVLAALDSNGGETLLGRAEAWEAHVRPDPAAAGDREMWDVASQLVKATSPVADALLGNPAPANVELQAGLDHAGVFVKGAGPAQIDAWRAAGGRLKVALLKLTRGDQIIEARGELGVDDLRRLSGQLDVKAAGVSELLARLTGRRGGMGGLLAGGLAMLGGGQGAQRQGDAADGQPPAPPLTPMPPLVFAEGRLMIGPFPVMRLPPLY</sequence>
<evidence type="ECO:0008006" key="5">
    <source>
        <dbReference type="Google" id="ProtNLM"/>
    </source>
</evidence>
<comment type="caution">
    <text evidence="3">The sequence shown here is derived from an EMBL/GenBank/DDBJ whole genome shotgun (WGS) entry which is preliminary data.</text>
</comment>
<evidence type="ECO:0000256" key="2">
    <source>
        <dbReference type="SAM" id="Phobius"/>
    </source>
</evidence>
<proteinExistence type="predicted"/>
<dbReference type="EMBL" id="SLWL01000011">
    <property type="protein sequence ID" value="TCO11803.1"/>
    <property type="molecule type" value="Genomic_DNA"/>
</dbReference>
<name>A0A4R2GRK4_9HYPH</name>
<dbReference type="InterPro" id="IPR018666">
    <property type="entry name" value="DUF2125"/>
</dbReference>
<dbReference type="Pfam" id="PF09898">
    <property type="entry name" value="DUF2125"/>
    <property type="match status" value="1"/>
</dbReference>
<feature type="region of interest" description="Disordered" evidence="1">
    <location>
        <begin position="321"/>
        <end position="342"/>
    </location>
</feature>
<accession>A0A4R2GRK4</accession>
<feature type="compositionally biased region" description="Low complexity" evidence="1">
    <location>
        <begin position="324"/>
        <end position="334"/>
    </location>
</feature>
<keyword evidence="2" id="KW-1133">Transmembrane helix</keyword>
<keyword evidence="2" id="KW-0812">Transmembrane</keyword>
<keyword evidence="2" id="KW-0472">Membrane</keyword>